<proteinExistence type="inferred from homology"/>
<dbReference type="Gene3D" id="3.40.190.10">
    <property type="entry name" value="Periplasmic binding protein-like II"/>
    <property type="match status" value="3"/>
</dbReference>
<evidence type="ECO:0000259" key="4">
    <source>
        <dbReference type="Pfam" id="PF09084"/>
    </source>
</evidence>
<dbReference type="SUPFAM" id="SSF53850">
    <property type="entry name" value="Periplasmic binding protein-like II"/>
    <property type="match status" value="2"/>
</dbReference>
<comment type="similarity">
    <text evidence="2">Belongs to the bacterial solute-binding protein SsuA/TauA family.</text>
</comment>
<dbReference type="RefSeq" id="WP_366922755.1">
    <property type="nucleotide sequence ID" value="NZ_CP121694.1"/>
</dbReference>
<dbReference type="Pfam" id="PF09084">
    <property type="entry name" value="NMT1"/>
    <property type="match status" value="1"/>
</dbReference>
<dbReference type="EMBL" id="CP121694">
    <property type="protein sequence ID" value="WRO23369.1"/>
    <property type="molecule type" value="Genomic_DNA"/>
</dbReference>
<dbReference type="Pfam" id="PF13379">
    <property type="entry name" value="NMT1_2"/>
    <property type="match status" value="1"/>
</dbReference>
<dbReference type="GO" id="GO:0042597">
    <property type="term" value="C:periplasmic space"/>
    <property type="evidence" value="ECO:0007669"/>
    <property type="project" value="UniProtKB-SubCell"/>
</dbReference>
<dbReference type="KEGG" id="dbc:MFMK1_003228"/>
<keyword evidence="3" id="KW-0732">Signal</keyword>
<dbReference type="AlphaFoldDB" id="A0AAU0USW1"/>
<reference evidence="5 6" key="1">
    <citation type="submission" date="2023-04" db="EMBL/GenBank/DDBJ databases">
        <authorList>
            <person name="Hsu D."/>
        </authorList>
    </citation>
    <scope>NUCLEOTIDE SEQUENCE [LARGE SCALE GENOMIC DNA]</scope>
    <source>
        <strain evidence="5 6">MK1</strain>
    </source>
</reference>
<evidence type="ECO:0000313" key="5">
    <source>
        <dbReference type="EMBL" id="WRO23369.1"/>
    </source>
</evidence>
<dbReference type="Proteomes" id="UP001329915">
    <property type="component" value="Chromosome"/>
</dbReference>
<keyword evidence="6" id="KW-1185">Reference proteome</keyword>
<gene>
    <name evidence="5" type="ORF">MFMK1_003228</name>
</gene>
<dbReference type="InterPro" id="IPR015168">
    <property type="entry name" value="SsuA/THI5"/>
</dbReference>
<dbReference type="PANTHER" id="PTHR30024:SF47">
    <property type="entry name" value="TAURINE-BINDING PERIPLASMIC PROTEIN"/>
    <property type="match status" value="1"/>
</dbReference>
<evidence type="ECO:0000313" key="6">
    <source>
        <dbReference type="Proteomes" id="UP001329915"/>
    </source>
</evidence>
<evidence type="ECO:0000256" key="1">
    <source>
        <dbReference type="ARBA" id="ARBA00004418"/>
    </source>
</evidence>
<protein>
    <submittedName>
        <fullName evidence="5">ABC transporter substrate-binding protein</fullName>
    </submittedName>
</protein>
<evidence type="ECO:0000256" key="2">
    <source>
        <dbReference type="ARBA" id="ARBA00010742"/>
    </source>
</evidence>
<feature type="domain" description="SsuA/THI5-like" evidence="4">
    <location>
        <begin position="238"/>
        <end position="350"/>
    </location>
</feature>
<sequence>MNIKRTCSEKVIVIIGVLILLLVAVTGCNSGSQQQEDVVYITQTGPANMLSQLGAKEIDGFVAWEPFNAEAVLGQDGKYLAMSGEIWPNHPCCILAANIDYQDDKVLSAVTWAHVKATRFINNPENKERVIEYAMEFTAKNREVVVEALKTIHFVEYPNVDEFEAYYSQLKAGGLLTKDFADIGYSEKEEFFSNFFVDSYYQEVSKQLKKDSQWVPQKVNSQVQLHLGFLTKDLHEFAVYVAQKEGFYQDVGLIPGANLEFVNFTNGVAAMEGFKNNDVDISYLGGAPATLKRINDDIGIKVIAGANEEGSAIVVRPDAGIDDFSDLKGKTIAIPAIGTVQYYLLEKALNDSNLKTQVK</sequence>
<comment type="subcellular location">
    <subcellularLocation>
        <location evidence="1">Periplasm</location>
    </subcellularLocation>
</comment>
<dbReference type="PROSITE" id="PS51257">
    <property type="entry name" value="PROKAR_LIPOPROTEIN"/>
    <property type="match status" value="1"/>
</dbReference>
<organism evidence="5 6">
    <name type="scientific">Metallumcola ferriviriculae</name>
    <dbReference type="NCBI Taxonomy" id="3039180"/>
    <lineage>
        <taxon>Bacteria</taxon>
        <taxon>Bacillati</taxon>
        <taxon>Bacillota</taxon>
        <taxon>Clostridia</taxon>
        <taxon>Neomoorellales</taxon>
        <taxon>Desulfitibacteraceae</taxon>
        <taxon>Metallumcola</taxon>
    </lineage>
</organism>
<name>A0AAU0USW1_9FIRM</name>
<evidence type="ECO:0000256" key="3">
    <source>
        <dbReference type="ARBA" id="ARBA00022729"/>
    </source>
</evidence>
<dbReference type="PANTHER" id="PTHR30024">
    <property type="entry name" value="ALIPHATIC SULFONATES-BINDING PROTEIN-RELATED"/>
    <property type="match status" value="1"/>
</dbReference>
<accession>A0AAU0USW1</accession>